<dbReference type="eggNOG" id="KOG1801">
    <property type="taxonomic scope" value="Eukaryota"/>
</dbReference>
<dbReference type="RefSeq" id="XP_007509106.1">
    <property type="nucleotide sequence ID" value="XM_007509044.1"/>
</dbReference>
<evidence type="ECO:0000259" key="6">
    <source>
        <dbReference type="Pfam" id="PF13087"/>
    </source>
</evidence>
<reference evidence="7 8" key="1">
    <citation type="submission" date="2011-10" db="EMBL/GenBank/DDBJ databases">
        <authorList>
            <person name="Genoscope - CEA"/>
        </authorList>
    </citation>
    <scope>NUCLEOTIDE SEQUENCE [LARGE SCALE GENOMIC DNA]</scope>
    <source>
        <strain evidence="7 8">RCC 1105</strain>
    </source>
</reference>
<proteinExistence type="predicted"/>
<dbReference type="KEGG" id="bpg:Bathy14g03070"/>
<keyword evidence="2" id="KW-0378">Hydrolase</keyword>
<dbReference type="GO" id="GO:0016787">
    <property type="term" value="F:hydrolase activity"/>
    <property type="evidence" value="ECO:0007669"/>
    <property type="project" value="UniProtKB-KW"/>
</dbReference>
<dbReference type="CDD" id="cd18808">
    <property type="entry name" value="SF1_C_Upf1"/>
    <property type="match status" value="1"/>
</dbReference>
<dbReference type="Gene3D" id="3.40.50.300">
    <property type="entry name" value="P-loop containing nucleotide triphosphate hydrolases"/>
    <property type="match status" value="2"/>
</dbReference>
<dbReference type="GO" id="GO:0004386">
    <property type="term" value="F:helicase activity"/>
    <property type="evidence" value="ECO:0007669"/>
    <property type="project" value="UniProtKB-KW"/>
</dbReference>
<dbReference type="InterPro" id="IPR041677">
    <property type="entry name" value="DNA2/NAM7_AAA_11"/>
</dbReference>
<dbReference type="GeneID" id="19011931"/>
<organism evidence="7 8">
    <name type="scientific">Bathycoccus prasinos</name>
    <dbReference type="NCBI Taxonomy" id="41875"/>
    <lineage>
        <taxon>Eukaryota</taxon>
        <taxon>Viridiplantae</taxon>
        <taxon>Chlorophyta</taxon>
        <taxon>Mamiellophyceae</taxon>
        <taxon>Mamiellales</taxon>
        <taxon>Bathycoccaceae</taxon>
        <taxon>Bathycoccus</taxon>
    </lineage>
</organism>
<keyword evidence="8" id="KW-1185">Reference proteome</keyword>
<evidence type="ECO:0000256" key="4">
    <source>
        <dbReference type="ARBA" id="ARBA00022840"/>
    </source>
</evidence>
<dbReference type="InterPro" id="IPR045055">
    <property type="entry name" value="DNA2/NAM7-like"/>
</dbReference>
<keyword evidence="4" id="KW-0067">ATP-binding</keyword>
<evidence type="ECO:0000313" key="7">
    <source>
        <dbReference type="EMBL" id="CCO19563.1"/>
    </source>
</evidence>
<dbReference type="GO" id="GO:0005524">
    <property type="term" value="F:ATP binding"/>
    <property type="evidence" value="ECO:0007669"/>
    <property type="project" value="UniProtKB-KW"/>
</dbReference>
<keyword evidence="1" id="KW-0547">Nucleotide-binding</keyword>
<name>K8FCJ4_9CHLO</name>
<protein>
    <submittedName>
        <fullName evidence="7">Uncharacterized protein</fullName>
    </submittedName>
</protein>
<evidence type="ECO:0000256" key="2">
    <source>
        <dbReference type="ARBA" id="ARBA00022801"/>
    </source>
</evidence>
<dbReference type="GO" id="GO:0005694">
    <property type="term" value="C:chromosome"/>
    <property type="evidence" value="ECO:0007669"/>
    <property type="project" value="UniProtKB-ARBA"/>
</dbReference>
<evidence type="ECO:0000256" key="3">
    <source>
        <dbReference type="ARBA" id="ARBA00022806"/>
    </source>
</evidence>
<dbReference type="PANTHER" id="PTHR10887:SF525">
    <property type="entry name" value="P-LOOP CONTAINING NUCLEOSIDE TRIPHOSPHATE HYDROLASES SUPERFAMILY PROTEIN"/>
    <property type="match status" value="1"/>
</dbReference>
<dbReference type="SUPFAM" id="SSF52540">
    <property type="entry name" value="P-loop containing nucleoside triphosphate hydrolases"/>
    <property type="match status" value="1"/>
</dbReference>
<evidence type="ECO:0000259" key="5">
    <source>
        <dbReference type="Pfam" id="PF13086"/>
    </source>
</evidence>
<gene>
    <name evidence="7" type="ordered locus">Bathy14g03070</name>
</gene>
<evidence type="ECO:0000313" key="8">
    <source>
        <dbReference type="Proteomes" id="UP000198341"/>
    </source>
</evidence>
<dbReference type="PANTHER" id="PTHR10887">
    <property type="entry name" value="DNA2/NAM7 HELICASE FAMILY"/>
    <property type="match status" value="1"/>
</dbReference>
<dbReference type="InterPro" id="IPR041679">
    <property type="entry name" value="DNA2/NAM7-like_C"/>
</dbReference>
<dbReference type="AlphaFoldDB" id="K8FCJ4"/>
<dbReference type="Pfam" id="PF13087">
    <property type="entry name" value="AAA_12"/>
    <property type="match status" value="1"/>
</dbReference>
<dbReference type="InterPro" id="IPR047187">
    <property type="entry name" value="SF1_C_Upf1"/>
</dbReference>
<dbReference type="Pfam" id="PF13086">
    <property type="entry name" value="AAA_11"/>
    <property type="match status" value="1"/>
</dbReference>
<sequence length="688" mass="77928">MIILISNGKFCTTFHKIKSESYCTGIITSSDPLKCQVTVVVSQEHGEESLISHFSNLLSENAYFCVWAVLSEKFTSGFYCYMALHAFEEIHEVLKKAILSPHKLYYEQNIALKEIGHYLDSCSYAQSFDLLYNEIQKKTIKWAIDRSMGTIDEDILAEPFTIVRGPPGTGKTHTLFGILNTLHLILFQRYYGSVTALIEGRNVGRSTNSQHGKLKNHDACRDIEKIFVKPRILVCAPSNAAVDNICEKVLKVGFKQTNNMPYRPGIIRLGAFDALISDDIKSILIQTKIKALLSLSEIEWNKLYSQFYFNVLAINQQIENINLTGTITHSIDMYIQSIEIRDRCIAELARLELVNTKRTPGLNPGRKNESTELYIELETSFLDEAEIVFTTLTLCGRHTLKKNSKVFDVLLIDEAAQANELATLIPLTLGVKHCILIGDNFQLPSTIISERAKTAKFGRSLFQRLLENDFDFISLSIQYRMLPEIRHFPSRFFYDGILTDDPSMSNKGVMNKMWPSEPYLLFDTGDTFETRSNRGSVVNLFEVSLIFSLLKCFTSMNPGRTLQSIAVITPYKEQKDLIEQTLRKTFGRSTSVPCVSTIDGFQGKECEFVIISCVRATNNIGFLSDAQRLNVAITRAKKRCWILGNLNSLCRDKIWRHVVEDAVSRFSIIQGRESHAVLQSFSTPSNAF</sequence>
<evidence type="ECO:0000256" key="1">
    <source>
        <dbReference type="ARBA" id="ARBA00022741"/>
    </source>
</evidence>
<keyword evidence="3" id="KW-0347">Helicase</keyword>
<dbReference type="Proteomes" id="UP000198341">
    <property type="component" value="Chromosome 14"/>
</dbReference>
<dbReference type="EMBL" id="FO082265">
    <property type="protein sequence ID" value="CCO19563.1"/>
    <property type="molecule type" value="Genomic_DNA"/>
</dbReference>
<dbReference type="CDD" id="cd18042">
    <property type="entry name" value="DEXXQc_SETX"/>
    <property type="match status" value="1"/>
</dbReference>
<dbReference type="STRING" id="41875.K8FCJ4"/>
<dbReference type="FunFam" id="3.40.50.300:FF:000326">
    <property type="entry name" value="P-loop containing nucleoside triphosphate hydrolase"/>
    <property type="match status" value="1"/>
</dbReference>
<dbReference type="InterPro" id="IPR027417">
    <property type="entry name" value="P-loop_NTPase"/>
</dbReference>
<feature type="domain" description="DNA2/NAM7 helicase-like C-terminal" evidence="6">
    <location>
        <begin position="458"/>
        <end position="646"/>
    </location>
</feature>
<dbReference type="OrthoDB" id="6513042at2759"/>
<feature type="domain" description="DNA2/NAM7 helicase helicase" evidence="5">
    <location>
        <begin position="133"/>
        <end position="450"/>
    </location>
</feature>
<accession>K8FCJ4</accession>